<name>A0A7W4WBV4_9GAMM</name>
<comment type="caution">
    <text evidence="2">The sequence shown here is derived from an EMBL/GenBank/DDBJ whole genome shotgun (WGS) entry which is preliminary data.</text>
</comment>
<protein>
    <recommendedName>
        <fullName evidence="4">Integral membrane protein</fullName>
    </recommendedName>
</protein>
<organism evidence="2 3">
    <name type="scientific">Microbulbifer rhizosphaerae</name>
    <dbReference type="NCBI Taxonomy" id="1562603"/>
    <lineage>
        <taxon>Bacteria</taxon>
        <taxon>Pseudomonadati</taxon>
        <taxon>Pseudomonadota</taxon>
        <taxon>Gammaproteobacteria</taxon>
        <taxon>Cellvibrionales</taxon>
        <taxon>Microbulbiferaceae</taxon>
        <taxon>Microbulbifer</taxon>
    </lineage>
</organism>
<reference evidence="2 3" key="1">
    <citation type="submission" date="2020-08" db="EMBL/GenBank/DDBJ databases">
        <title>Genomic Encyclopedia of Type Strains, Phase III (KMG-III): the genomes of soil and plant-associated and newly described type strains.</title>
        <authorList>
            <person name="Whitman W."/>
        </authorList>
    </citation>
    <scope>NUCLEOTIDE SEQUENCE [LARGE SCALE GENOMIC DNA]</scope>
    <source>
        <strain evidence="2 3">CECT 8799</strain>
    </source>
</reference>
<sequence>MSEEFKFKDRAFLVGSALFAGVFLILRGLEILTPENSAKNAPNWIFFAAGIAFTVAGITVMVRNAGRWNALSATVISLVLGSIFGWVSLFADDSGASGSVAFLSFLSGIPFHRILFGIGAVVCGLVSYFAFRSFLRGSG</sequence>
<dbReference type="Proteomes" id="UP000535937">
    <property type="component" value="Unassembled WGS sequence"/>
</dbReference>
<evidence type="ECO:0008006" key="4">
    <source>
        <dbReference type="Google" id="ProtNLM"/>
    </source>
</evidence>
<evidence type="ECO:0000256" key="1">
    <source>
        <dbReference type="SAM" id="Phobius"/>
    </source>
</evidence>
<keyword evidence="1" id="KW-0812">Transmembrane</keyword>
<keyword evidence="3" id="KW-1185">Reference proteome</keyword>
<feature type="transmembrane region" description="Helical" evidence="1">
    <location>
        <begin position="12"/>
        <end position="32"/>
    </location>
</feature>
<keyword evidence="1" id="KW-0472">Membrane</keyword>
<evidence type="ECO:0000313" key="2">
    <source>
        <dbReference type="EMBL" id="MBB3061395.1"/>
    </source>
</evidence>
<gene>
    <name evidence="2" type="ORF">FHS09_002228</name>
</gene>
<evidence type="ECO:0000313" key="3">
    <source>
        <dbReference type="Proteomes" id="UP000535937"/>
    </source>
</evidence>
<feature type="transmembrane region" description="Helical" evidence="1">
    <location>
        <begin position="44"/>
        <end position="62"/>
    </location>
</feature>
<feature type="transmembrane region" description="Helical" evidence="1">
    <location>
        <begin position="69"/>
        <end position="91"/>
    </location>
</feature>
<dbReference type="AlphaFoldDB" id="A0A7W4WBV4"/>
<keyword evidence="1" id="KW-1133">Transmembrane helix</keyword>
<dbReference type="EMBL" id="JACHWZ010000009">
    <property type="protein sequence ID" value="MBB3061395.1"/>
    <property type="molecule type" value="Genomic_DNA"/>
</dbReference>
<dbReference type="RefSeq" id="WP_183459736.1">
    <property type="nucleotide sequence ID" value="NZ_JACHWZ010000009.1"/>
</dbReference>
<proteinExistence type="predicted"/>
<accession>A0A7W4WBV4</accession>
<feature type="transmembrane region" description="Helical" evidence="1">
    <location>
        <begin position="111"/>
        <end position="131"/>
    </location>
</feature>